<evidence type="ECO:0000256" key="2">
    <source>
        <dbReference type="ARBA" id="ARBA00009457"/>
    </source>
</evidence>
<feature type="transmembrane region" description="Helical" evidence="6">
    <location>
        <begin position="108"/>
        <end position="125"/>
    </location>
</feature>
<dbReference type="InterPro" id="IPR005045">
    <property type="entry name" value="CDC50/LEM3_fam"/>
</dbReference>
<dbReference type="GO" id="GO:0005794">
    <property type="term" value="C:Golgi apparatus"/>
    <property type="evidence" value="ECO:0007669"/>
    <property type="project" value="TreeGrafter"/>
</dbReference>
<evidence type="ECO:0000256" key="6">
    <source>
        <dbReference type="SAM" id="Phobius"/>
    </source>
</evidence>
<comment type="similarity">
    <text evidence="2">Belongs to the CDC50/LEM3 family.</text>
</comment>
<keyword evidence="3 6" id="KW-0812">Transmembrane</keyword>
<feature type="transmembrane region" description="Helical" evidence="6">
    <location>
        <begin position="428"/>
        <end position="447"/>
    </location>
</feature>
<dbReference type="PANTHER" id="PTHR10926">
    <property type="entry name" value="CELL CYCLE CONTROL PROTEIN 50"/>
    <property type="match status" value="1"/>
</dbReference>
<evidence type="ECO:0000256" key="5">
    <source>
        <dbReference type="ARBA" id="ARBA00023136"/>
    </source>
</evidence>
<keyword evidence="5 6" id="KW-0472">Membrane</keyword>
<dbReference type="GO" id="GO:0005886">
    <property type="term" value="C:plasma membrane"/>
    <property type="evidence" value="ECO:0007669"/>
    <property type="project" value="TreeGrafter"/>
</dbReference>
<dbReference type="OrthoDB" id="340608at2759"/>
<dbReference type="Proteomes" id="UP001067231">
    <property type="component" value="Unassembled WGS sequence"/>
</dbReference>
<comment type="caution">
    <text evidence="7">The sequence shown here is derived from an EMBL/GenBank/DDBJ whole genome shotgun (WGS) entry which is preliminary data.</text>
</comment>
<dbReference type="EMBL" id="JAPCXC010000017">
    <property type="protein sequence ID" value="KAJ1611226.1"/>
    <property type="molecule type" value="Genomic_DNA"/>
</dbReference>
<dbReference type="AlphaFoldDB" id="A0A9D5DIC0"/>
<evidence type="ECO:0000256" key="3">
    <source>
        <dbReference type="ARBA" id="ARBA00022692"/>
    </source>
</evidence>
<comment type="subcellular location">
    <subcellularLocation>
        <location evidence="1">Membrane</location>
        <topology evidence="1">Multi-pass membrane protein</topology>
    </subcellularLocation>
</comment>
<dbReference type="Pfam" id="PF03381">
    <property type="entry name" value="CDC50"/>
    <property type="match status" value="2"/>
</dbReference>
<protein>
    <submittedName>
        <fullName evidence="7">Transmembrane domain-containing protein</fullName>
    </submittedName>
</protein>
<reference evidence="7" key="1">
    <citation type="submission" date="2022-10" db="EMBL/GenBank/DDBJ databases">
        <title>Adaptive evolution leads to modifications in subtelomeric GC content in a zoonotic Cryptosporidium species.</title>
        <authorList>
            <person name="Li J."/>
            <person name="Feng Y."/>
            <person name="Xiao L."/>
        </authorList>
    </citation>
    <scope>NUCLEOTIDE SEQUENCE</scope>
    <source>
        <strain evidence="7">33844</strain>
    </source>
</reference>
<accession>A0A9D5DIC0</accession>
<organism evidence="7">
    <name type="scientific">Cryptosporidium canis</name>
    <dbReference type="NCBI Taxonomy" id="195482"/>
    <lineage>
        <taxon>Eukaryota</taxon>
        <taxon>Sar</taxon>
        <taxon>Alveolata</taxon>
        <taxon>Apicomplexa</taxon>
        <taxon>Conoidasida</taxon>
        <taxon>Coccidia</taxon>
        <taxon>Eucoccidiorida</taxon>
        <taxon>Eimeriorina</taxon>
        <taxon>Cryptosporidiidae</taxon>
        <taxon>Cryptosporidium</taxon>
    </lineage>
</organism>
<proteinExistence type="inferred from homology"/>
<dbReference type="GO" id="GO:0005783">
    <property type="term" value="C:endoplasmic reticulum"/>
    <property type="evidence" value="ECO:0007669"/>
    <property type="project" value="TreeGrafter"/>
</dbReference>
<gene>
    <name evidence="7" type="ORF">OJ253_931</name>
</gene>
<evidence type="ECO:0000256" key="4">
    <source>
        <dbReference type="ARBA" id="ARBA00022989"/>
    </source>
</evidence>
<evidence type="ECO:0000313" key="7">
    <source>
        <dbReference type="EMBL" id="KAJ1611226.1"/>
    </source>
</evidence>
<dbReference type="PANTHER" id="PTHR10926:SF0">
    <property type="entry name" value="CDC50, ISOFORM A"/>
    <property type="match status" value="1"/>
</dbReference>
<evidence type="ECO:0000256" key="1">
    <source>
        <dbReference type="ARBA" id="ARBA00004141"/>
    </source>
</evidence>
<keyword evidence="4 6" id="KW-1133">Transmembrane helix</keyword>
<name>A0A9D5DIC0_9CRYT</name>
<sequence length="467" mass="54787">MEITRDDIIFKKEECWKESEKKFLQNEWRNSKESLESLVSSGSLENSAFAICSKISQESNSDEYSVMIDDEMSVDEVAYFQFSKISIINRAFCDISSVKYTTFAEVKHIFYFLSIFFLIMSLILFERSWNGVARVRIDYDNYGEFPLLFNNSCYLNQGHYQNENLSDNNTVYEFTLDRTLHEPIFVYYGLSGFFSNTRDFVGSKPPEIFGYGYKCTHILSIEDILRYRPDFRAHLAEFFRVPLNFNFTKIDNIFSKNSKQSRIFNIRRKNSPVTNNILCGLPIYSVFTDEFELIRKGNGREKIHINPIDFPEDQWKYKILHNFRQFVYGKIARNIDHRLDEKGKNLNDKIPKLSIMLSKWWNQSISPNFIKPYGVITSSYEYGSIDDLVLYPGSYELNLTSNLFPSNAWGTDKYVLLMTLSIFGGEQYLAAAMCLFISIMYAIIIYFNPNRTQVIIIRNNIDHNIRL</sequence>